<feature type="transmembrane region" description="Helical" evidence="1">
    <location>
        <begin position="12"/>
        <end position="31"/>
    </location>
</feature>
<dbReference type="AlphaFoldDB" id="A0A7X6JCN3"/>
<organism evidence="2 3">
    <name type="scientific">Brucella tritici</name>
    <dbReference type="NCBI Taxonomy" id="94626"/>
    <lineage>
        <taxon>Bacteria</taxon>
        <taxon>Pseudomonadati</taxon>
        <taxon>Pseudomonadota</taxon>
        <taxon>Alphaproteobacteria</taxon>
        <taxon>Hyphomicrobiales</taxon>
        <taxon>Brucellaceae</taxon>
        <taxon>Brucella/Ochrobactrum group</taxon>
        <taxon>Brucella</taxon>
    </lineage>
</organism>
<dbReference type="EMBL" id="JAAXZB010000002">
    <property type="protein sequence ID" value="NKW10782.1"/>
    <property type="molecule type" value="Genomic_DNA"/>
</dbReference>
<protein>
    <recommendedName>
        <fullName evidence="4">EamA domain-containing protein</fullName>
    </recommendedName>
</protein>
<dbReference type="Proteomes" id="UP000558475">
    <property type="component" value="Unassembled WGS sequence"/>
</dbReference>
<comment type="caution">
    <text evidence="2">The sequence shown here is derived from an EMBL/GenBank/DDBJ whole genome shotgun (WGS) entry which is preliminary data.</text>
</comment>
<gene>
    <name evidence="2" type="ORF">HGG76_21200</name>
</gene>
<accession>A0A7X6JCN3</accession>
<reference evidence="2 3" key="1">
    <citation type="submission" date="2020-04" db="EMBL/GenBank/DDBJ databases">
        <title>Whole genome sequencing of clinical and environmental type strains of Ochrobactrum.</title>
        <authorList>
            <person name="Dharne M."/>
        </authorList>
    </citation>
    <scope>NUCLEOTIDE SEQUENCE [LARGE SCALE GENOMIC DNA]</scope>
    <source>
        <strain evidence="2 3">DSM 13340</strain>
    </source>
</reference>
<evidence type="ECO:0000313" key="2">
    <source>
        <dbReference type="EMBL" id="NKW10782.1"/>
    </source>
</evidence>
<keyword evidence="1" id="KW-0472">Membrane</keyword>
<feature type="transmembrane region" description="Helical" evidence="1">
    <location>
        <begin position="43"/>
        <end position="61"/>
    </location>
</feature>
<evidence type="ECO:0000313" key="3">
    <source>
        <dbReference type="Proteomes" id="UP000558475"/>
    </source>
</evidence>
<name>A0A7X6JCN3_9HYPH</name>
<keyword evidence="1" id="KW-1133">Transmembrane helix</keyword>
<evidence type="ECO:0008006" key="4">
    <source>
        <dbReference type="Google" id="ProtNLM"/>
    </source>
</evidence>
<keyword evidence="1" id="KW-0812">Transmembrane</keyword>
<proteinExistence type="predicted"/>
<evidence type="ECO:0000256" key="1">
    <source>
        <dbReference type="SAM" id="Phobius"/>
    </source>
</evidence>
<sequence length="63" mass="7077">MSLNVALTRQSNMNGSGILMMVLAMTLVPMIDVQAKYLVTSQIPAMQVIFLRMLLGTLFWYPL</sequence>